<evidence type="ECO:0000256" key="5">
    <source>
        <dbReference type="SAM" id="SignalP"/>
    </source>
</evidence>
<dbReference type="Pfam" id="PF17802">
    <property type="entry name" value="SpaA"/>
    <property type="match status" value="1"/>
</dbReference>
<keyword evidence="3 5" id="KW-0732">Signal</keyword>
<sequence>MFTKTRRLVRSAVAAVGVLALTAMGVTAAQAETQIDPNHKGSITVHALNLKEGATAIDPTGKELTEVPESTPVQGAVFSLQKSTLNRLDNADFAKAKDLTPLNFGATDNAFGTNGTMTSDATGADGKVTFGNLDPGIYLLKQTVTPKGTTGIAPAIVAIPMTDPESNGTDYLYDVHVYPKSKTLENISKTNITDENTPVVQGSKMQFRVDTPIPSLAQAAEGTEAEKFTKFEVVDTPSGALQTDGENGKVLKVQVVTEKDTAAGQDAVTLEAGDYNFTNTDAHKATVSLTDSGLAKVQAAQGKFLRVEFEMTVVGNPADGIGNSATANIETDRGNTFTPTTPDDPENPVVKAQDITINKTDQDGKALQNAKFSIYKCDANNKATGNAIKVTTDGASEWTTDADGKATIGKVITGSKVCIVETQAPAGYEKLASPVVHTVDMDNAKNTVDIQNVSSDSIRQHLPLTGGAGIALFLLIGAGLLGGAYYYARKQREQA</sequence>
<dbReference type="Gene3D" id="2.60.40.740">
    <property type="match status" value="1"/>
</dbReference>
<dbReference type="InterPro" id="IPR041033">
    <property type="entry name" value="SpaA_PFL_dom_1"/>
</dbReference>
<dbReference type="NCBIfam" id="TIGR01167">
    <property type="entry name" value="LPXTG_anchor"/>
    <property type="match status" value="1"/>
</dbReference>
<evidence type="ECO:0000256" key="2">
    <source>
        <dbReference type="ARBA" id="ARBA00022525"/>
    </source>
</evidence>
<comment type="caution">
    <text evidence="8">The sequence shown here is derived from an EMBL/GenBank/DDBJ whole genome shotgun (WGS) entry which is preliminary data.</text>
</comment>
<evidence type="ECO:0000256" key="1">
    <source>
        <dbReference type="ARBA" id="ARBA00007257"/>
    </source>
</evidence>
<dbReference type="NCBIfam" id="NF033902">
    <property type="entry name" value="iso_D2_wall_anc"/>
    <property type="match status" value="1"/>
</dbReference>
<evidence type="ECO:0000259" key="6">
    <source>
        <dbReference type="Pfam" id="PF16555"/>
    </source>
</evidence>
<reference evidence="8 9" key="1">
    <citation type="submission" date="2023-06" db="EMBL/GenBank/DDBJ databases">
        <title>Draft genome sequence of Gleimia hominis type strain CCUG 57540T.</title>
        <authorList>
            <person name="Salva-Serra F."/>
            <person name="Cardew S."/>
            <person name="Jensie Markopoulos S."/>
            <person name="Ohlen M."/>
            <person name="Inganas E."/>
            <person name="Svensson-Stadler L."/>
            <person name="Moore E.R.B."/>
        </authorList>
    </citation>
    <scope>NUCLEOTIDE SEQUENCE [LARGE SCALE GENOMIC DNA]</scope>
    <source>
        <strain evidence="8 9">CCUG 57540</strain>
    </source>
</reference>
<name>A0ABU3I801_9ACTO</name>
<evidence type="ECO:0000256" key="4">
    <source>
        <dbReference type="SAM" id="Phobius"/>
    </source>
</evidence>
<evidence type="ECO:0000259" key="7">
    <source>
        <dbReference type="Pfam" id="PF17802"/>
    </source>
</evidence>
<dbReference type="PANTHER" id="PTHR36108:SF13">
    <property type="entry name" value="COLOSSIN-B-RELATED"/>
    <property type="match status" value="1"/>
</dbReference>
<keyword evidence="4" id="KW-1133">Transmembrane helix</keyword>
<dbReference type="InterPro" id="IPR032364">
    <property type="entry name" value="GramPos_pilinD1_N"/>
</dbReference>
<keyword evidence="4" id="KW-0472">Membrane</keyword>
<dbReference type="InterPro" id="IPR048052">
    <property type="entry name" value="FM1-like"/>
</dbReference>
<dbReference type="InterPro" id="IPR013783">
    <property type="entry name" value="Ig-like_fold"/>
</dbReference>
<dbReference type="PANTHER" id="PTHR36108">
    <property type="entry name" value="COLOSSIN-B-RELATED"/>
    <property type="match status" value="1"/>
</dbReference>
<keyword evidence="9" id="KW-1185">Reference proteome</keyword>
<evidence type="ECO:0000313" key="8">
    <source>
        <dbReference type="EMBL" id="MDT3766510.1"/>
    </source>
</evidence>
<feature type="transmembrane region" description="Helical" evidence="4">
    <location>
        <begin position="464"/>
        <end position="488"/>
    </location>
</feature>
<keyword evidence="4" id="KW-0812">Transmembrane</keyword>
<protein>
    <submittedName>
        <fullName evidence="8">SpaH/EbpB family LPXTG-anchored major pilin</fullName>
    </submittedName>
</protein>
<dbReference type="Gene3D" id="2.60.40.10">
    <property type="entry name" value="Immunoglobulins"/>
    <property type="match status" value="2"/>
</dbReference>
<dbReference type="EMBL" id="JASXSX010000001">
    <property type="protein sequence ID" value="MDT3766510.1"/>
    <property type="molecule type" value="Genomic_DNA"/>
</dbReference>
<evidence type="ECO:0000313" key="9">
    <source>
        <dbReference type="Proteomes" id="UP001247542"/>
    </source>
</evidence>
<keyword evidence="2" id="KW-0964">Secreted</keyword>
<comment type="similarity">
    <text evidence="1">Belongs to the serine-aspartate repeat-containing protein (SDr) family.</text>
</comment>
<proteinExistence type="inferred from homology"/>
<feature type="chain" id="PRO_5046550750" evidence="5">
    <location>
        <begin position="29"/>
        <end position="495"/>
    </location>
</feature>
<gene>
    <name evidence="8" type="ORF">QS713_00265</name>
</gene>
<feature type="domain" description="SpaA-like prealbumin fold" evidence="7">
    <location>
        <begin position="354"/>
        <end position="452"/>
    </location>
</feature>
<feature type="signal peptide" evidence="5">
    <location>
        <begin position="1"/>
        <end position="28"/>
    </location>
</feature>
<evidence type="ECO:0000256" key="3">
    <source>
        <dbReference type="ARBA" id="ARBA00022729"/>
    </source>
</evidence>
<dbReference type="Pfam" id="PF16555">
    <property type="entry name" value="GramPos_pilinD1"/>
    <property type="match status" value="1"/>
</dbReference>
<dbReference type="Proteomes" id="UP001247542">
    <property type="component" value="Unassembled WGS sequence"/>
</dbReference>
<feature type="domain" description="Gram-positive pilin subunit D1 N-terminal" evidence="6">
    <location>
        <begin position="44"/>
        <end position="180"/>
    </location>
</feature>
<organism evidence="8 9">
    <name type="scientific">Gleimia hominis</name>
    <dbReference type="NCBI Taxonomy" id="595468"/>
    <lineage>
        <taxon>Bacteria</taxon>
        <taxon>Bacillati</taxon>
        <taxon>Actinomycetota</taxon>
        <taxon>Actinomycetes</taxon>
        <taxon>Actinomycetales</taxon>
        <taxon>Actinomycetaceae</taxon>
        <taxon>Gleimia</taxon>
    </lineage>
</organism>
<accession>A0ABU3I801</accession>
<dbReference type="RefSeq" id="WP_313271480.1">
    <property type="nucleotide sequence ID" value="NZ_JASXSX010000001.1"/>
</dbReference>